<dbReference type="EMBL" id="UINC01117666">
    <property type="protein sequence ID" value="SVC90250.1"/>
    <property type="molecule type" value="Genomic_DNA"/>
</dbReference>
<dbReference type="Gene3D" id="3.40.190.80">
    <property type="match status" value="1"/>
</dbReference>
<sequence>WDTAAGDAVLRAAGGITTHPDGSVYRYGKSGYRNTEFLAWGQKNGWD</sequence>
<dbReference type="Pfam" id="PF00459">
    <property type="entry name" value="Inositol_P"/>
    <property type="match status" value="1"/>
</dbReference>
<dbReference type="InterPro" id="IPR020550">
    <property type="entry name" value="Inositol_monophosphatase_CS"/>
</dbReference>
<evidence type="ECO:0000313" key="1">
    <source>
        <dbReference type="EMBL" id="SVC90250.1"/>
    </source>
</evidence>
<evidence type="ECO:0008006" key="2">
    <source>
        <dbReference type="Google" id="ProtNLM"/>
    </source>
</evidence>
<feature type="non-terminal residue" evidence="1">
    <location>
        <position position="1"/>
    </location>
</feature>
<proteinExistence type="predicted"/>
<dbReference type="AlphaFoldDB" id="A0A382QZA5"/>
<dbReference type="InterPro" id="IPR000760">
    <property type="entry name" value="Inositol_monophosphatase-like"/>
</dbReference>
<name>A0A382QZA5_9ZZZZ</name>
<dbReference type="PROSITE" id="PS00630">
    <property type="entry name" value="IMP_2"/>
    <property type="match status" value="1"/>
</dbReference>
<protein>
    <recommendedName>
        <fullName evidence="2">Inositol monophosphatase</fullName>
    </recommendedName>
</protein>
<reference evidence="1" key="1">
    <citation type="submission" date="2018-05" db="EMBL/GenBank/DDBJ databases">
        <authorList>
            <person name="Lanie J.A."/>
            <person name="Ng W.-L."/>
            <person name="Kazmierczak K.M."/>
            <person name="Andrzejewski T.M."/>
            <person name="Davidsen T.M."/>
            <person name="Wayne K.J."/>
            <person name="Tettelin H."/>
            <person name="Glass J.I."/>
            <person name="Rusch D."/>
            <person name="Podicherti R."/>
            <person name="Tsui H.-C.T."/>
            <person name="Winkler M.E."/>
        </authorList>
    </citation>
    <scope>NUCLEOTIDE SEQUENCE</scope>
</reference>
<gene>
    <name evidence="1" type="ORF">METZ01_LOCUS343104</name>
</gene>
<dbReference type="SUPFAM" id="SSF56655">
    <property type="entry name" value="Carbohydrate phosphatase"/>
    <property type="match status" value="1"/>
</dbReference>
<organism evidence="1">
    <name type="scientific">marine metagenome</name>
    <dbReference type="NCBI Taxonomy" id="408172"/>
    <lineage>
        <taxon>unclassified sequences</taxon>
        <taxon>metagenomes</taxon>
        <taxon>ecological metagenomes</taxon>
    </lineage>
</organism>
<dbReference type="GO" id="GO:0046854">
    <property type="term" value="P:phosphatidylinositol phosphate biosynthetic process"/>
    <property type="evidence" value="ECO:0007669"/>
    <property type="project" value="InterPro"/>
</dbReference>
<accession>A0A382QZA5</accession>